<sequence length="188" mass="21395">MRDYRTVIENGIVTLYSQSEENRPEMIVASLPATSILDRVNGGEWDYQTDVALELMMAWLTTHPEGQAVGDIRFFRWLVAHVWILEQREKHNSNAIFKLKNSPVILPLFLSTECSALENNIEGALIERFGHEKGLKNAVSFYWQMLTGFPGQGAALSDFGREVMFDLHRGFIEEGLPQMAGNKPRVMH</sequence>
<dbReference type="GeneID" id="88854969"/>
<dbReference type="RefSeq" id="WP_189760434.1">
    <property type="nucleotide sequence ID" value="NZ_CAWPOC010000015.1"/>
</dbReference>
<name>A0ABY9XKI2_9GAMM</name>
<reference evidence="1 2" key="1">
    <citation type="journal article" date="2023" name="Access Microbiol">
        <title>The genome of a steinernematid-associated Pseudomonas piscis bacterium encodes the biosynthesis of insect toxins.</title>
        <authorList>
            <person name="Awori R.M."/>
            <person name="Hendre P."/>
            <person name="Amugune N.O."/>
        </authorList>
    </citation>
    <scope>NUCLEOTIDE SEQUENCE [LARGE SCALE GENOMIC DNA]</scope>
    <source>
        <strain evidence="1 2">97</strain>
    </source>
</reference>
<keyword evidence="2" id="KW-1185">Reference proteome</keyword>
<accession>A0ABY9XKI2</accession>
<organism evidence="1 2">
    <name type="scientific">Xenorhabdus griffiniae</name>
    <dbReference type="NCBI Taxonomy" id="351672"/>
    <lineage>
        <taxon>Bacteria</taxon>
        <taxon>Pseudomonadati</taxon>
        <taxon>Pseudomonadota</taxon>
        <taxon>Gammaproteobacteria</taxon>
        <taxon>Enterobacterales</taxon>
        <taxon>Morganellaceae</taxon>
        <taxon>Xenorhabdus</taxon>
    </lineage>
</organism>
<protein>
    <submittedName>
        <fullName evidence="1">Uncharacterized protein</fullName>
    </submittedName>
</protein>
<gene>
    <name evidence="1" type="ORF">QL112_005390</name>
</gene>
<dbReference type="Proteomes" id="UP001300348">
    <property type="component" value="Chromosome"/>
</dbReference>
<evidence type="ECO:0000313" key="2">
    <source>
        <dbReference type="Proteomes" id="UP001300348"/>
    </source>
</evidence>
<dbReference type="EMBL" id="CP133647">
    <property type="protein sequence ID" value="WNH03138.1"/>
    <property type="molecule type" value="Genomic_DNA"/>
</dbReference>
<proteinExistence type="predicted"/>
<evidence type="ECO:0000313" key="1">
    <source>
        <dbReference type="EMBL" id="WNH03138.1"/>
    </source>
</evidence>